<organism evidence="1">
    <name type="scientific">freshwater metagenome</name>
    <dbReference type="NCBI Taxonomy" id="449393"/>
    <lineage>
        <taxon>unclassified sequences</taxon>
        <taxon>metagenomes</taxon>
        <taxon>ecological metagenomes</taxon>
    </lineage>
</organism>
<gene>
    <name evidence="1" type="ORF">UFOPK3610_00121</name>
</gene>
<name>A0A6J7GCC0_9ZZZZ</name>
<dbReference type="InterPro" id="IPR021491">
    <property type="entry name" value="DUF3145"/>
</dbReference>
<dbReference type="Pfam" id="PF11343">
    <property type="entry name" value="DUF3145"/>
    <property type="match status" value="1"/>
</dbReference>
<sequence>MSRTRGVVYVHACVRAVCPHVEWAFSAELGRDVRLDWAPQPVHPGTVRAEHSWSGPAGTAARLASALRAFPDLRFEVTEEASEGHEAERFSSTPELGIYRAATGPYGDVMIHEDRIRAALASDGDLRAELEKLLGAEWDRALEPYRMAGGHASHARLHNAI</sequence>
<protein>
    <submittedName>
        <fullName evidence="1">Unannotated protein</fullName>
    </submittedName>
</protein>
<reference evidence="1" key="1">
    <citation type="submission" date="2020-05" db="EMBL/GenBank/DDBJ databases">
        <authorList>
            <person name="Chiriac C."/>
            <person name="Salcher M."/>
            <person name="Ghai R."/>
            <person name="Kavagutti S V."/>
        </authorList>
    </citation>
    <scope>NUCLEOTIDE SEQUENCE</scope>
</reference>
<accession>A0A6J7GCC0</accession>
<dbReference type="EMBL" id="CAFBMR010000002">
    <property type="protein sequence ID" value="CAB4901009.1"/>
    <property type="molecule type" value="Genomic_DNA"/>
</dbReference>
<evidence type="ECO:0000313" key="1">
    <source>
        <dbReference type="EMBL" id="CAB4901009.1"/>
    </source>
</evidence>
<proteinExistence type="predicted"/>
<dbReference type="AlphaFoldDB" id="A0A6J7GCC0"/>